<dbReference type="GO" id="GO:0005524">
    <property type="term" value="F:ATP binding"/>
    <property type="evidence" value="ECO:0007669"/>
    <property type="project" value="UniProtKB-KW"/>
</dbReference>
<proteinExistence type="inferred from homology"/>
<accession>A0A9X3IQK7</accession>
<dbReference type="InterPro" id="IPR027417">
    <property type="entry name" value="P-loop_NTPase"/>
</dbReference>
<dbReference type="EMBL" id="JAPNOA010000016">
    <property type="protein sequence ID" value="MCY0964267.1"/>
    <property type="molecule type" value="Genomic_DNA"/>
</dbReference>
<comment type="similarity">
    <text evidence="3">Belongs to the AAA ATPase family. Highly divergent.</text>
</comment>
<dbReference type="Gene3D" id="3.40.50.300">
    <property type="entry name" value="P-loop containing nucleotide triphosphate hydrolases"/>
    <property type="match status" value="1"/>
</dbReference>
<evidence type="ECO:0000259" key="5">
    <source>
        <dbReference type="SMART" id="SM00382"/>
    </source>
</evidence>
<keyword evidence="2" id="KW-0067">ATP-binding</keyword>
<dbReference type="AlphaFoldDB" id="A0A9X3IQK7"/>
<evidence type="ECO:0000256" key="1">
    <source>
        <dbReference type="ARBA" id="ARBA00022741"/>
    </source>
</evidence>
<feature type="domain" description="AAA+ ATPase" evidence="5">
    <location>
        <begin position="261"/>
        <end position="394"/>
    </location>
</feature>
<evidence type="ECO:0000256" key="2">
    <source>
        <dbReference type="ARBA" id="ARBA00022840"/>
    </source>
</evidence>
<reference evidence="6" key="1">
    <citation type="submission" date="2022-11" db="EMBL/GenBank/DDBJ databases">
        <title>Parathalassolutuus dongxingensis gen. nov., sp. nov., a novel member of family Oceanospirillaceae isolated from a coastal shrimp pond in Guangxi, China.</title>
        <authorList>
            <person name="Chen H."/>
        </authorList>
    </citation>
    <scope>NUCLEOTIDE SEQUENCE</scope>
    <source>
        <strain evidence="6">G-43</strain>
    </source>
</reference>
<dbReference type="PANTHER" id="PTHR42960">
    <property type="entry name" value="YCF46 PROTEIN"/>
    <property type="match status" value="1"/>
</dbReference>
<keyword evidence="7" id="KW-1185">Reference proteome</keyword>
<dbReference type="GO" id="GO:0016887">
    <property type="term" value="F:ATP hydrolysis activity"/>
    <property type="evidence" value="ECO:0007669"/>
    <property type="project" value="InterPro"/>
</dbReference>
<dbReference type="SMART" id="SM00382">
    <property type="entry name" value="AAA"/>
    <property type="match status" value="1"/>
</dbReference>
<dbReference type="InterPro" id="IPR003593">
    <property type="entry name" value="AAA+_ATPase"/>
</dbReference>
<dbReference type="Pfam" id="PF17862">
    <property type="entry name" value="AAA_lid_3"/>
    <property type="match status" value="1"/>
</dbReference>
<dbReference type="Gene3D" id="1.10.8.60">
    <property type="match status" value="1"/>
</dbReference>
<protein>
    <recommendedName>
        <fullName evidence="4">Uncharacterized AAA domain-containing protein ycf46</fullName>
    </recommendedName>
</protein>
<dbReference type="PANTHER" id="PTHR42960:SF1">
    <property type="entry name" value="YCF46 PROTEIN"/>
    <property type="match status" value="1"/>
</dbReference>
<dbReference type="SUPFAM" id="SSF52540">
    <property type="entry name" value="P-loop containing nucleoside triphosphate hydrolases"/>
    <property type="match status" value="2"/>
</dbReference>
<sequence>MQDIHDLGLMLDRHVPLILIESRDEPRVLDLLTRLAIRRALAVQQWTLTDGLRRLGFGEDPALDNSDQPEQALRHIKSSDDGGLYVFCDLHPFLDQPVIVRLLKDIALQHERRFKTLVLVSHQLKLPPELQRLAMRFSLQLPDEQQLMSLIQEEARRYSGSSGRKVKTDPRILQQLVANLRGLTWADARRLIRGAIVDDGAITQADVPEVAKAKMQLLDMDGVLSFEFDTARLADVAGLGNLKQWLQQREKAFLSAATDLRPKGLMLFGVQGSGKSLAARAVAGSWGVPLLRLDMGALYNKFFGETERNLREALKLAELMSPCVIWMDEVEKGLAGGEADGGMGQRLLGTLLTWMADHQSRVFVVATANNIEVLPPEFMRKGRLDEIFFVDLPGIEVRRAILELHLRKRGFDAEQIDLEALGAVTEGFSGAELEQVVVSAWYSSLDDDQNVGQALQTARLLDVIRATRPLSVTRAESLQTLRLWARDRAVNADGPSQEKLDGRSGR</sequence>
<dbReference type="InterPro" id="IPR003959">
    <property type="entry name" value="ATPase_AAA_core"/>
</dbReference>
<dbReference type="RefSeq" id="WP_283172485.1">
    <property type="nucleotide sequence ID" value="NZ_JAPNOA010000016.1"/>
</dbReference>
<dbReference type="Proteomes" id="UP001150830">
    <property type="component" value="Unassembled WGS sequence"/>
</dbReference>
<evidence type="ECO:0000256" key="3">
    <source>
        <dbReference type="ARBA" id="ARBA00038088"/>
    </source>
</evidence>
<dbReference type="Pfam" id="PF00004">
    <property type="entry name" value="AAA"/>
    <property type="match status" value="1"/>
</dbReference>
<dbReference type="InterPro" id="IPR052381">
    <property type="entry name" value="AAA_domain_protein"/>
</dbReference>
<name>A0A9X3IQK7_9GAMM</name>
<keyword evidence="1" id="KW-0547">Nucleotide-binding</keyword>
<organism evidence="6 7">
    <name type="scientific">Parathalassolituus penaei</name>
    <dbReference type="NCBI Taxonomy" id="2997323"/>
    <lineage>
        <taxon>Bacteria</taxon>
        <taxon>Pseudomonadati</taxon>
        <taxon>Pseudomonadota</taxon>
        <taxon>Gammaproteobacteria</taxon>
        <taxon>Oceanospirillales</taxon>
        <taxon>Oceanospirillaceae</taxon>
        <taxon>Parathalassolituus</taxon>
    </lineage>
</organism>
<evidence type="ECO:0000313" key="6">
    <source>
        <dbReference type="EMBL" id="MCY0964267.1"/>
    </source>
</evidence>
<comment type="caution">
    <text evidence="6">The sequence shown here is derived from an EMBL/GenBank/DDBJ whole genome shotgun (WGS) entry which is preliminary data.</text>
</comment>
<evidence type="ECO:0000256" key="4">
    <source>
        <dbReference type="ARBA" id="ARBA00040480"/>
    </source>
</evidence>
<gene>
    <name evidence="6" type="ORF">OUO13_03640</name>
</gene>
<dbReference type="InterPro" id="IPR041569">
    <property type="entry name" value="AAA_lid_3"/>
</dbReference>
<evidence type="ECO:0000313" key="7">
    <source>
        <dbReference type="Proteomes" id="UP001150830"/>
    </source>
</evidence>